<dbReference type="KEGG" id="scyp:JYB88_12115"/>
<dbReference type="Pfam" id="PF14246">
    <property type="entry name" value="TetR_C_7"/>
    <property type="match status" value="1"/>
</dbReference>
<reference evidence="6 7" key="1">
    <citation type="submission" date="2021-03" db="EMBL/GenBank/DDBJ databases">
        <title>Novel species identification of genus Shewanella.</title>
        <authorList>
            <person name="Liu G."/>
            <person name="Zhang Q."/>
        </authorList>
    </citation>
    <scope>NUCLEOTIDE SEQUENCE [LARGE SCALE GENOMIC DNA]</scope>
    <source>
        <strain evidence="6 7">FJAT-53726</strain>
    </source>
</reference>
<evidence type="ECO:0000313" key="6">
    <source>
        <dbReference type="EMBL" id="QSX28996.1"/>
    </source>
</evidence>
<dbReference type="InterPro" id="IPR050109">
    <property type="entry name" value="HTH-type_TetR-like_transc_reg"/>
</dbReference>
<dbReference type="PANTHER" id="PTHR30055:SF146">
    <property type="entry name" value="HTH-TYPE TRANSCRIPTIONAL DUAL REGULATOR CECR"/>
    <property type="match status" value="1"/>
</dbReference>
<dbReference type="Proteomes" id="UP000663281">
    <property type="component" value="Chromosome"/>
</dbReference>
<keyword evidence="7" id="KW-1185">Reference proteome</keyword>
<evidence type="ECO:0000256" key="1">
    <source>
        <dbReference type="ARBA" id="ARBA00023015"/>
    </source>
</evidence>
<dbReference type="FunFam" id="1.10.10.60:FF:000141">
    <property type="entry name" value="TetR family transcriptional regulator"/>
    <property type="match status" value="1"/>
</dbReference>
<feature type="DNA-binding region" description="H-T-H motif" evidence="4">
    <location>
        <begin position="35"/>
        <end position="54"/>
    </location>
</feature>
<evidence type="ECO:0000256" key="2">
    <source>
        <dbReference type="ARBA" id="ARBA00023125"/>
    </source>
</evidence>
<dbReference type="EMBL" id="CP071504">
    <property type="protein sequence ID" value="QSX28996.1"/>
    <property type="molecule type" value="Genomic_DNA"/>
</dbReference>
<evidence type="ECO:0000256" key="4">
    <source>
        <dbReference type="PROSITE-ProRule" id="PRU00335"/>
    </source>
</evidence>
<dbReference type="SUPFAM" id="SSF46689">
    <property type="entry name" value="Homeodomain-like"/>
    <property type="match status" value="1"/>
</dbReference>
<dbReference type="InterPro" id="IPR039536">
    <property type="entry name" value="TetR_C_Proteobacteria"/>
</dbReference>
<dbReference type="GO" id="GO:0003700">
    <property type="term" value="F:DNA-binding transcription factor activity"/>
    <property type="evidence" value="ECO:0007669"/>
    <property type="project" value="TreeGrafter"/>
</dbReference>
<keyword evidence="1" id="KW-0805">Transcription regulation</keyword>
<name>A0A975AJR8_9GAMM</name>
<dbReference type="RefSeq" id="WP_207324281.1">
    <property type="nucleotide sequence ID" value="NZ_CP071504.1"/>
</dbReference>
<keyword evidence="3" id="KW-0804">Transcription</keyword>
<dbReference type="PROSITE" id="PS50977">
    <property type="entry name" value="HTH_TETR_2"/>
    <property type="match status" value="1"/>
</dbReference>
<gene>
    <name evidence="6" type="ORF">JYB88_12115</name>
</gene>
<proteinExistence type="predicted"/>
<dbReference type="GO" id="GO:0000976">
    <property type="term" value="F:transcription cis-regulatory region binding"/>
    <property type="evidence" value="ECO:0007669"/>
    <property type="project" value="TreeGrafter"/>
</dbReference>
<evidence type="ECO:0000256" key="3">
    <source>
        <dbReference type="ARBA" id="ARBA00023163"/>
    </source>
</evidence>
<keyword evidence="2 4" id="KW-0238">DNA-binding</keyword>
<dbReference type="PRINTS" id="PR00455">
    <property type="entry name" value="HTHTETR"/>
</dbReference>
<dbReference type="Gene3D" id="1.10.357.10">
    <property type="entry name" value="Tetracycline Repressor, domain 2"/>
    <property type="match status" value="1"/>
</dbReference>
<dbReference type="Pfam" id="PF00440">
    <property type="entry name" value="TetR_N"/>
    <property type="match status" value="1"/>
</dbReference>
<dbReference type="InterPro" id="IPR009057">
    <property type="entry name" value="Homeodomain-like_sf"/>
</dbReference>
<feature type="domain" description="HTH tetR-type" evidence="5">
    <location>
        <begin position="12"/>
        <end position="72"/>
    </location>
</feature>
<dbReference type="InterPro" id="IPR001647">
    <property type="entry name" value="HTH_TetR"/>
</dbReference>
<evidence type="ECO:0000259" key="5">
    <source>
        <dbReference type="PROSITE" id="PS50977"/>
    </source>
</evidence>
<organism evidence="6 7">
    <name type="scientific">Shewanella cyperi</name>
    <dbReference type="NCBI Taxonomy" id="2814292"/>
    <lineage>
        <taxon>Bacteria</taxon>
        <taxon>Pseudomonadati</taxon>
        <taxon>Pseudomonadota</taxon>
        <taxon>Gammaproteobacteria</taxon>
        <taxon>Alteromonadales</taxon>
        <taxon>Shewanellaceae</taxon>
        <taxon>Shewanella</taxon>
    </lineage>
</organism>
<dbReference type="AlphaFoldDB" id="A0A975AJR8"/>
<sequence length="206" mass="23127">MAAKEAPMSRSEQKRAQILEAAIALFCGQGFPNTSMDEVAKKACVSKQTVYAHFGSKDDLFVASIESKCVVHQLTDVLLADAAQPEKALTLFAVHFGELIVSDDAITVYRACVSQVESHPDTAQLYFDAGPEHMLGLLVEFFTRVETHGRYRFGNQRQAAIRFCLMLFGELRLRKELGLDTGELEQEHRQYCIQSAELFLRAHRLD</sequence>
<evidence type="ECO:0000313" key="7">
    <source>
        <dbReference type="Proteomes" id="UP000663281"/>
    </source>
</evidence>
<dbReference type="PANTHER" id="PTHR30055">
    <property type="entry name" value="HTH-TYPE TRANSCRIPTIONAL REGULATOR RUTR"/>
    <property type="match status" value="1"/>
</dbReference>
<protein>
    <submittedName>
        <fullName evidence="6">TetR/AcrR family transcriptional regulator</fullName>
    </submittedName>
</protein>
<dbReference type="Gene3D" id="1.10.10.60">
    <property type="entry name" value="Homeodomain-like"/>
    <property type="match status" value="1"/>
</dbReference>
<accession>A0A975AJR8</accession>